<dbReference type="PROSITE" id="PS51725">
    <property type="entry name" value="ABM"/>
    <property type="match status" value="1"/>
</dbReference>
<dbReference type="Pfam" id="PF03992">
    <property type="entry name" value="ABM"/>
    <property type="match status" value="1"/>
</dbReference>
<keyword evidence="2" id="KW-0560">Oxidoreductase</keyword>
<evidence type="ECO:0000313" key="3">
    <source>
        <dbReference type="Proteomes" id="UP001589607"/>
    </source>
</evidence>
<evidence type="ECO:0000259" key="1">
    <source>
        <dbReference type="PROSITE" id="PS51725"/>
    </source>
</evidence>
<comment type="caution">
    <text evidence="2">The sequence shown here is derived from an EMBL/GenBank/DDBJ whole genome shotgun (WGS) entry which is preliminary data.</text>
</comment>
<dbReference type="PANTHER" id="PTHR33336">
    <property type="entry name" value="QUINOL MONOOXYGENASE YGIN-RELATED"/>
    <property type="match status" value="1"/>
</dbReference>
<dbReference type="RefSeq" id="WP_236455344.1">
    <property type="nucleotide sequence ID" value="NZ_CBCSGE010000004.1"/>
</dbReference>
<protein>
    <submittedName>
        <fullName evidence="2">Quinol monooxygenase</fullName>
        <ecNumber evidence="2">1.-.-.-</ecNumber>
    </submittedName>
</protein>
<gene>
    <name evidence="2" type="ORF">ACFFVF_13895</name>
</gene>
<dbReference type="InterPro" id="IPR011008">
    <property type="entry name" value="Dimeric_a/b-barrel"/>
</dbReference>
<keyword evidence="2" id="KW-0503">Monooxygenase</keyword>
<name>A0ABV5GQE3_9FLAO</name>
<dbReference type="GO" id="GO:0004497">
    <property type="term" value="F:monooxygenase activity"/>
    <property type="evidence" value="ECO:0007669"/>
    <property type="project" value="UniProtKB-KW"/>
</dbReference>
<organism evidence="2 3">
    <name type="scientific">Flavobacterium jumunjinense</name>
    <dbReference type="NCBI Taxonomy" id="998845"/>
    <lineage>
        <taxon>Bacteria</taxon>
        <taxon>Pseudomonadati</taxon>
        <taxon>Bacteroidota</taxon>
        <taxon>Flavobacteriia</taxon>
        <taxon>Flavobacteriales</taxon>
        <taxon>Flavobacteriaceae</taxon>
        <taxon>Flavobacterium</taxon>
    </lineage>
</organism>
<dbReference type="Proteomes" id="UP001589607">
    <property type="component" value="Unassembled WGS sequence"/>
</dbReference>
<dbReference type="InterPro" id="IPR007138">
    <property type="entry name" value="ABM_dom"/>
</dbReference>
<dbReference type="EMBL" id="JBHMEY010000060">
    <property type="protein sequence ID" value="MFB9097609.1"/>
    <property type="molecule type" value="Genomic_DNA"/>
</dbReference>
<dbReference type="InterPro" id="IPR050744">
    <property type="entry name" value="AI-2_Isomerase_LsrG"/>
</dbReference>
<dbReference type="EC" id="1.-.-.-" evidence="2"/>
<dbReference type="PANTHER" id="PTHR33336:SF15">
    <property type="entry name" value="ABM DOMAIN-CONTAINING PROTEIN"/>
    <property type="match status" value="1"/>
</dbReference>
<accession>A0ABV5GQE3</accession>
<keyword evidence="3" id="KW-1185">Reference proteome</keyword>
<reference evidence="2 3" key="1">
    <citation type="submission" date="2024-09" db="EMBL/GenBank/DDBJ databases">
        <authorList>
            <person name="Sun Q."/>
            <person name="Mori K."/>
        </authorList>
    </citation>
    <scope>NUCLEOTIDE SEQUENCE [LARGE SCALE GENOMIC DNA]</scope>
    <source>
        <strain evidence="2 3">CECT 7955</strain>
    </source>
</reference>
<dbReference type="SUPFAM" id="SSF54909">
    <property type="entry name" value="Dimeric alpha+beta barrel"/>
    <property type="match status" value="1"/>
</dbReference>
<dbReference type="Gene3D" id="3.30.70.100">
    <property type="match status" value="1"/>
</dbReference>
<proteinExistence type="predicted"/>
<sequence length="96" mass="11120">MAIHLTVILKAKEELTNEVKNQLFQLVEHSRKEKGCLQYDLHQSTTESNVFVLHEVWENQEILDLHNSQDYLKNFFALAPSLLAVTPNVIFTNKLV</sequence>
<evidence type="ECO:0000313" key="2">
    <source>
        <dbReference type="EMBL" id="MFB9097609.1"/>
    </source>
</evidence>
<feature type="domain" description="ABM" evidence="1">
    <location>
        <begin position="3"/>
        <end position="91"/>
    </location>
</feature>